<feature type="transmembrane region" description="Helical" evidence="2">
    <location>
        <begin position="122"/>
        <end position="141"/>
    </location>
</feature>
<evidence type="ECO:0000313" key="3">
    <source>
        <dbReference type="EMBL" id="BAK37538.1"/>
    </source>
</evidence>
<dbReference type="KEGG" id="mph:MLP_45240"/>
<keyword evidence="4" id="KW-1185">Reference proteome</keyword>
<protein>
    <recommendedName>
        <fullName evidence="5">Transposase DDE domain-containing protein</fullName>
    </recommendedName>
</protein>
<dbReference type="eggNOG" id="ENOG503062Y">
    <property type="taxonomic scope" value="Bacteria"/>
</dbReference>
<reference evidence="3 4" key="1">
    <citation type="submission" date="2011-05" db="EMBL/GenBank/DDBJ databases">
        <title>Whole genome sequence of Microlunatus phosphovorus NM-1.</title>
        <authorList>
            <person name="Hosoyama A."/>
            <person name="Sasaki K."/>
            <person name="Harada T."/>
            <person name="Igarashi R."/>
            <person name="Kawakoshi A."/>
            <person name="Sasagawa M."/>
            <person name="Fukada J."/>
            <person name="Nakamura S."/>
            <person name="Katano Y."/>
            <person name="Hanada S."/>
            <person name="Kamagata Y."/>
            <person name="Nakamura N."/>
            <person name="Yamazaki S."/>
            <person name="Fujita N."/>
        </authorList>
    </citation>
    <scope>NUCLEOTIDE SEQUENCE [LARGE SCALE GENOMIC DNA]</scope>
    <source>
        <strain evidence="4">ATCC 700054 / DSM 10555 / JCM 9379 / NBRC 101784 / NCIMB 13414 / VKM Ac-1990 / NM-1</strain>
    </source>
</reference>
<feature type="region of interest" description="Disordered" evidence="1">
    <location>
        <begin position="212"/>
        <end position="248"/>
    </location>
</feature>
<dbReference type="STRING" id="1032480.MLP_45240"/>
<evidence type="ECO:0000313" key="4">
    <source>
        <dbReference type="Proteomes" id="UP000007947"/>
    </source>
</evidence>
<dbReference type="Proteomes" id="UP000007947">
    <property type="component" value="Chromosome"/>
</dbReference>
<accession>F5XTT9</accession>
<keyword evidence="2" id="KW-0812">Transmembrane</keyword>
<organism evidence="3 4">
    <name type="scientific">Microlunatus phosphovorus (strain ATCC 700054 / DSM 10555 / JCM 9379 / NBRC 101784 / NCIMB 13414 / VKM Ac-1990 / NM-1)</name>
    <dbReference type="NCBI Taxonomy" id="1032480"/>
    <lineage>
        <taxon>Bacteria</taxon>
        <taxon>Bacillati</taxon>
        <taxon>Actinomycetota</taxon>
        <taxon>Actinomycetes</taxon>
        <taxon>Propionibacteriales</taxon>
        <taxon>Propionibacteriaceae</taxon>
        <taxon>Microlunatus</taxon>
    </lineage>
</organism>
<sequence length="248" mass="26955">MPDLAAVAPSTWFALGYAAVLLAVAYGIDRLARRAATNIEQQRSGGFRYHADHDAWVCPEDQWLWPHSFDPENRVMRYRGSPTVCNSCPVRESCTTSASGREVQRQVDPWPASESARFHRGIACAVTVMAAAWPLAAVFAAPGLIDGVLLAIAVVLLVLGSLPLWAHLRRTPADPTGVLTRSTDDNVADRQEIARRYHARRTSYRSDRLPIVSVTHGPTDGGTTNGGPMTGGPVTGSSVNDESQRRNR</sequence>
<dbReference type="RefSeq" id="WP_013865372.1">
    <property type="nucleotide sequence ID" value="NC_015635.1"/>
</dbReference>
<name>F5XTT9_MICPN</name>
<feature type="compositionally biased region" description="Gly residues" evidence="1">
    <location>
        <begin position="219"/>
        <end position="234"/>
    </location>
</feature>
<evidence type="ECO:0000256" key="2">
    <source>
        <dbReference type="SAM" id="Phobius"/>
    </source>
</evidence>
<feature type="transmembrane region" description="Helical" evidence="2">
    <location>
        <begin position="6"/>
        <end position="28"/>
    </location>
</feature>
<dbReference type="HOGENOM" id="CLU_086666_0_0_11"/>
<evidence type="ECO:0008006" key="5">
    <source>
        <dbReference type="Google" id="ProtNLM"/>
    </source>
</evidence>
<keyword evidence="2" id="KW-1133">Transmembrane helix</keyword>
<gene>
    <name evidence="3" type="ordered locus">MLP_45240</name>
</gene>
<keyword evidence="2" id="KW-0472">Membrane</keyword>
<proteinExistence type="predicted"/>
<evidence type="ECO:0000256" key="1">
    <source>
        <dbReference type="SAM" id="MobiDB-lite"/>
    </source>
</evidence>
<dbReference type="EMBL" id="AP012204">
    <property type="protein sequence ID" value="BAK37538.1"/>
    <property type="molecule type" value="Genomic_DNA"/>
</dbReference>
<feature type="transmembrane region" description="Helical" evidence="2">
    <location>
        <begin position="147"/>
        <end position="166"/>
    </location>
</feature>
<dbReference type="AlphaFoldDB" id="F5XTT9"/>